<dbReference type="Gene3D" id="3.10.50.40">
    <property type="match status" value="2"/>
</dbReference>
<proteinExistence type="inferred from homology"/>
<dbReference type="GO" id="GO:0003755">
    <property type="term" value="F:peptidyl-prolyl cis-trans isomerase activity"/>
    <property type="evidence" value="ECO:0007669"/>
    <property type="project" value="UniProtKB-KW"/>
</dbReference>
<feature type="domain" description="PpiC" evidence="11">
    <location>
        <begin position="272"/>
        <end position="383"/>
    </location>
</feature>
<dbReference type="InterPro" id="IPR027304">
    <property type="entry name" value="Trigger_fact/SurA_dom_sf"/>
</dbReference>
<dbReference type="InterPro" id="IPR023058">
    <property type="entry name" value="PPIase_PpiC_CS"/>
</dbReference>
<evidence type="ECO:0000313" key="12">
    <source>
        <dbReference type="EMBL" id="APX23924.1"/>
    </source>
</evidence>
<dbReference type="PROSITE" id="PS01096">
    <property type="entry name" value="PPIC_PPIASE_1"/>
    <property type="match status" value="1"/>
</dbReference>
<evidence type="ECO:0000256" key="3">
    <source>
        <dbReference type="ARBA" id="ARBA00013194"/>
    </source>
</evidence>
<name>A0A1U7D6Y2_9RHOB</name>
<dbReference type="PANTHER" id="PTHR47245:SF2">
    <property type="entry name" value="PEPTIDYL-PROLYL CIS-TRANS ISOMERASE HP_0175-RELATED"/>
    <property type="match status" value="1"/>
</dbReference>
<protein>
    <recommendedName>
        <fullName evidence="4">Parvulin-like PPIase</fullName>
        <ecNumber evidence="3">5.2.1.8</ecNumber>
    </recommendedName>
    <alternativeName>
        <fullName evidence="6">Peptidyl-prolyl cis-trans isomerase plp</fullName>
    </alternativeName>
    <alternativeName>
        <fullName evidence="7">Rotamase plp</fullName>
    </alternativeName>
</protein>
<evidence type="ECO:0000256" key="9">
    <source>
        <dbReference type="SAM" id="MobiDB-lite"/>
    </source>
</evidence>
<dbReference type="InterPro" id="IPR000297">
    <property type="entry name" value="PPIase_PpiC"/>
</dbReference>
<dbReference type="InterPro" id="IPR046357">
    <property type="entry name" value="PPIase_dom_sf"/>
</dbReference>
<keyword evidence="10" id="KW-0472">Membrane</keyword>
<comment type="similarity">
    <text evidence="2">Belongs to the PpiC/parvulin rotamase family.</text>
</comment>
<evidence type="ECO:0000256" key="10">
    <source>
        <dbReference type="SAM" id="Phobius"/>
    </source>
</evidence>
<dbReference type="Gene3D" id="1.10.4030.10">
    <property type="entry name" value="Porin chaperone SurA, peptide-binding domain"/>
    <property type="match status" value="1"/>
</dbReference>
<dbReference type="PANTHER" id="PTHR47245">
    <property type="entry name" value="PEPTIDYLPROLYL ISOMERASE"/>
    <property type="match status" value="1"/>
</dbReference>
<dbReference type="EMBL" id="CP014796">
    <property type="protein sequence ID" value="APX23924.1"/>
    <property type="molecule type" value="Genomic_DNA"/>
</dbReference>
<dbReference type="AlphaFoldDB" id="A0A1U7D6Y2"/>
<feature type="region of interest" description="Disordered" evidence="9">
    <location>
        <begin position="1"/>
        <end position="79"/>
    </location>
</feature>
<dbReference type="InterPro" id="IPR050245">
    <property type="entry name" value="PrsA_foldase"/>
</dbReference>
<dbReference type="RefSeq" id="WP_076623838.1">
    <property type="nucleotide sequence ID" value="NZ_BMEW01000001.1"/>
</dbReference>
<keyword evidence="10" id="KW-1133">Transmembrane helix</keyword>
<evidence type="ECO:0000259" key="11">
    <source>
        <dbReference type="PROSITE" id="PS50198"/>
    </source>
</evidence>
<dbReference type="Proteomes" id="UP000186559">
    <property type="component" value="Chromosome"/>
</dbReference>
<dbReference type="Gene3D" id="6.10.140.970">
    <property type="match status" value="1"/>
</dbReference>
<keyword evidence="8 12" id="KW-0413">Isomerase</keyword>
<evidence type="ECO:0000256" key="1">
    <source>
        <dbReference type="ARBA" id="ARBA00000971"/>
    </source>
</evidence>
<dbReference type="SUPFAM" id="SSF109998">
    <property type="entry name" value="Triger factor/SurA peptide-binding domain-like"/>
    <property type="match status" value="1"/>
</dbReference>
<keyword evidence="10" id="KW-0812">Transmembrane</keyword>
<evidence type="ECO:0000256" key="2">
    <source>
        <dbReference type="ARBA" id="ARBA00007656"/>
    </source>
</evidence>
<comment type="catalytic activity">
    <reaction evidence="1">
        <text>[protein]-peptidylproline (omega=180) = [protein]-peptidylproline (omega=0)</text>
        <dbReference type="Rhea" id="RHEA:16237"/>
        <dbReference type="Rhea" id="RHEA-COMP:10747"/>
        <dbReference type="Rhea" id="RHEA-COMP:10748"/>
        <dbReference type="ChEBI" id="CHEBI:83833"/>
        <dbReference type="ChEBI" id="CHEBI:83834"/>
        <dbReference type="EC" id="5.2.1.8"/>
    </reaction>
</comment>
<evidence type="ECO:0000256" key="4">
    <source>
        <dbReference type="ARBA" id="ARBA00018370"/>
    </source>
</evidence>
<evidence type="ECO:0000256" key="5">
    <source>
        <dbReference type="ARBA" id="ARBA00023110"/>
    </source>
</evidence>
<dbReference type="SUPFAM" id="SSF54534">
    <property type="entry name" value="FKBP-like"/>
    <property type="match status" value="2"/>
</dbReference>
<evidence type="ECO:0000256" key="8">
    <source>
        <dbReference type="PROSITE-ProRule" id="PRU00278"/>
    </source>
</evidence>
<gene>
    <name evidence="12" type="ORF">Ga0080559_TMP3128</name>
</gene>
<evidence type="ECO:0000256" key="7">
    <source>
        <dbReference type="ARBA" id="ARBA00031484"/>
    </source>
</evidence>
<keyword evidence="5 8" id="KW-0697">Rotamase</keyword>
<dbReference type="PROSITE" id="PS50198">
    <property type="entry name" value="PPIC_PPIASE_2"/>
    <property type="match status" value="2"/>
</dbReference>
<dbReference type="EC" id="5.2.1.8" evidence="3"/>
<dbReference type="STRING" id="1229727.Ga0080559_TMP3128"/>
<organism evidence="12 13">
    <name type="scientific">Salipiger profundus</name>
    <dbReference type="NCBI Taxonomy" id="1229727"/>
    <lineage>
        <taxon>Bacteria</taxon>
        <taxon>Pseudomonadati</taxon>
        <taxon>Pseudomonadota</taxon>
        <taxon>Alphaproteobacteria</taxon>
        <taxon>Rhodobacterales</taxon>
        <taxon>Roseobacteraceae</taxon>
        <taxon>Salipiger</taxon>
    </lineage>
</organism>
<dbReference type="Pfam" id="PF13145">
    <property type="entry name" value="Rotamase_2"/>
    <property type="match status" value="2"/>
</dbReference>
<sequence>MAGGWKQNWQDVIASLRGRADSEPEAESASEEPGTHGSGITRPSLDGNAGADRETTRGTPGDSARPAPETRPSRGSGIRRWRMGGLVGAIGTVTVMVWYYASGDQVADNPPAPDVVATYDGGRITLDDIAEHMRMMSSEDADVLMRSPNAIVGVVEDLISDRIVLRWAAERKPQGDESFRHAAKHIDEELSLAALSDQIHEEQLTVSESDLRAYYDANRAALAGQTFEEAREGISRTLKARREPDYVASYVERLRSNASITRNYDLLRVPSPTDDELRRYYDENRDSFKLTRRVIVDELAFPIGSFGDAARQKAADALLRIRGGATFSEASADKEGTRMASGREVAEGTEAPEWETAVFALVPGELASVFQAEDAFYVVRLVDSRPARSRELSEVRAEVAEAVARRKEEAWFAANGDKTLFTIKSERYNLGQFYDEFRELPRGLRLEYSAPDGMKRLADDLIDRMLLVSDTYDQLLDVKTRPQADESRLRLMAQMMEQEEVDDQVVVSDADIQDYYSRNSDLIAYPPKARVRYVRIGLGSTADEKARARERADEAYAKLVPGFLGKAEEFAIVARDYSEDSDSAGTGGELSSWVGEGADPLSEMFDHPFHQAVMALDPGEIGKPFELGDSLYIVEVLERTEAQPVSLEEARPYIEDLLRERRHDELAASLQARLLDEAAVTVYPSVLDSYLGMQPRSADR</sequence>
<evidence type="ECO:0000256" key="6">
    <source>
        <dbReference type="ARBA" id="ARBA00030642"/>
    </source>
</evidence>
<feature type="domain" description="PpiC" evidence="11">
    <location>
        <begin position="526"/>
        <end position="638"/>
    </location>
</feature>
<feature type="transmembrane region" description="Helical" evidence="10">
    <location>
        <begin position="81"/>
        <end position="101"/>
    </location>
</feature>
<dbReference type="KEGG" id="tpro:Ga0080559_TMP3128"/>
<evidence type="ECO:0000313" key="13">
    <source>
        <dbReference type="Proteomes" id="UP000186559"/>
    </source>
</evidence>
<reference evidence="12 13" key="1">
    <citation type="submission" date="2016-03" db="EMBL/GenBank/DDBJ databases">
        <title>Deep-sea bacteria in the southern Pacific.</title>
        <authorList>
            <person name="Tang K."/>
        </authorList>
    </citation>
    <scope>NUCLEOTIDE SEQUENCE [LARGE SCALE GENOMIC DNA]</scope>
    <source>
        <strain evidence="12 13">JLT2016</strain>
    </source>
</reference>
<keyword evidence="13" id="KW-1185">Reference proteome</keyword>
<accession>A0A1U7D6Y2</accession>